<dbReference type="EMBL" id="JACJVR010000068">
    <property type="protein sequence ID" value="MBB6693190.1"/>
    <property type="molecule type" value="Genomic_DNA"/>
</dbReference>
<evidence type="ECO:0000313" key="3">
    <source>
        <dbReference type="Proteomes" id="UP000553776"/>
    </source>
</evidence>
<proteinExistence type="predicted"/>
<dbReference type="RefSeq" id="WP_185137171.1">
    <property type="nucleotide sequence ID" value="NZ_JACJVR010000068.1"/>
</dbReference>
<keyword evidence="1" id="KW-0812">Transmembrane</keyword>
<sequence>MRSNIASILKLAIGILIFIGVCAFLFLYFYKFPKEVSVVRKAVIMIGDSPASGTPTTIRIDGTLYRPLYRQHRFVGDFVIDALEVTKWSQVDMKTVKINNGIGMGAMFYSRMNPKAETAHFGWNYFDENFEKINIWSTTKMKTDNPANGNEAGDIYDSMFIATGDDLEQAIEMQRALRERFKDDSFAPRR</sequence>
<evidence type="ECO:0000313" key="2">
    <source>
        <dbReference type="EMBL" id="MBB6693190.1"/>
    </source>
</evidence>
<comment type="caution">
    <text evidence="2">The sequence shown here is derived from an EMBL/GenBank/DDBJ whole genome shotgun (WGS) entry which is preliminary data.</text>
</comment>
<keyword evidence="1" id="KW-1133">Transmembrane helix</keyword>
<dbReference type="Proteomes" id="UP000553776">
    <property type="component" value="Unassembled WGS sequence"/>
</dbReference>
<keyword evidence="3" id="KW-1185">Reference proteome</keyword>
<evidence type="ECO:0000256" key="1">
    <source>
        <dbReference type="SAM" id="Phobius"/>
    </source>
</evidence>
<feature type="transmembrane region" description="Helical" evidence="1">
    <location>
        <begin position="7"/>
        <end position="30"/>
    </location>
</feature>
<gene>
    <name evidence="2" type="ORF">H7B90_17440</name>
</gene>
<name>A0A841U591_9BACL</name>
<keyword evidence="1" id="KW-0472">Membrane</keyword>
<accession>A0A841U591</accession>
<dbReference type="AlphaFoldDB" id="A0A841U591"/>
<organism evidence="2 3">
    <name type="scientific">Cohnella xylanilytica</name>
    <dbReference type="NCBI Taxonomy" id="557555"/>
    <lineage>
        <taxon>Bacteria</taxon>
        <taxon>Bacillati</taxon>
        <taxon>Bacillota</taxon>
        <taxon>Bacilli</taxon>
        <taxon>Bacillales</taxon>
        <taxon>Paenibacillaceae</taxon>
        <taxon>Cohnella</taxon>
    </lineage>
</organism>
<reference evidence="2 3" key="1">
    <citation type="submission" date="2020-08" db="EMBL/GenBank/DDBJ databases">
        <title>Cohnella phylogeny.</title>
        <authorList>
            <person name="Dunlap C."/>
        </authorList>
    </citation>
    <scope>NUCLEOTIDE SEQUENCE [LARGE SCALE GENOMIC DNA]</scope>
    <source>
        <strain evidence="2 3">DSM 25239</strain>
    </source>
</reference>
<protein>
    <submittedName>
        <fullName evidence="2">Uncharacterized protein</fullName>
    </submittedName>
</protein>